<organism evidence="8 9">
    <name type="scientific">Friedmanniomyces endolithicus</name>
    <dbReference type="NCBI Taxonomy" id="329885"/>
    <lineage>
        <taxon>Eukaryota</taxon>
        <taxon>Fungi</taxon>
        <taxon>Dikarya</taxon>
        <taxon>Ascomycota</taxon>
        <taxon>Pezizomycotina</taxon>
        <taxon>Dothideomycetes</taxon>
        <taxon>Dothideomycetidae</taxon>
        <taxon>Mycosphaerellales</taxon>
        <taxon>Teratosphaeriaceae</taxon>
        <taxon>Friedmanniomyces</taxon>
    </lineage>
</organism>
<dbReference type="GO" id="GO:0003677">
    <property type="term" value="F:DNA binding"/>
    <property type="evidence" value="ECO:0007669"/>
    <property type="project" value="UniProtKB-KW"/>
</dbReference>
<comment type="subcellular location">
    <subcellularLocation>
        <location evidence="1">Nucleus</location>
    </subcellularLocation>
</comment>
<feature type="region of interest" description="Disordered" evidence="7">
    <location>
        <begin position="134"/>
        <end position="208"/>
    </location>
</feature>
<dbReference type="AlphaFoldDB" id="A0A4U0U871"/>
<feature type="compositionally biased region" description="Acidic residues" evidence="7">
    <location>
        <begin position="452"/>
        <end position="466"/>
    </location>
</feature>
<evidence type="ECO:0000313" key="9">
    <source>
        <dbReference type="Proteomes" id="UP000310066"/>
    </source>
</evidence>
<dbReference type="PANTHER" id="PTHR13011">
    <property type="entry name" value="TFIIF-ALPHA"/>
    <property type="match status" value="1"/>
</dbReference>
<dbReference type="GO" id="GO:0001096">
    <property type="term" value="F:TFIIF-class transcription factor complex binding"/>
    <property type="evidence" value="ECO:0007669"/>
    <property type="project" value="TreeGrafter"/>
</dbReference>
<keyword evidence="5" id="KW-0804">Transcription</keyword>
<feature type="compositionally biased region" description="Pro residues" evidence="7">
    <location>
        <begin position="61"/>
        <end position="76"/>
    </location>
</feature>
<feature type="compositionally biased region" description="Basic and acidic residues" evidence="7">
    <location>
        <begin position="379"/>
        <end position="389"/>
    </location>
</feature>
<feature type="compositionally biased region" description="Polar residues" evidence="7">
    <location>
        <begin position="45"/>
        <end position="57"/>
    </location>
</feature>
<protein>
    <submittedName>
        <fullName evidence="8">Uncharacterized protein</fullName>
    </submittedName>
</protein>
<comment type="caution">
    <text evidence="8">The sequence shown here is derived from an EMBL/GenBank/DDBJ whole genome shotgun (WGS) entry which is preliminary data.</text>
</comment>
<dbReference type="GO" id="GO:0016251">
    <property type="term" value="F:RNA polymerase II general transcription initiation factor activity"/>
    <property type="evidence" value="ECO:0007669"/>
    <property type="project" value="TreeGrafter"/>
</dbReference>
<dbReference type="GO" id="GO:0006367">
    <property type="term" value="P:transcription initiation at RNA polymerase II promoter"/>
    <property type="evidence" value="ECO:0007669"/>
    <property type="project" value="InterPro"/>
</dbReference>
<dbReference type="Proteomes" id="UP000310066">
    <property type="component" value="Unassembled WGS sequence"/>
</dbReference>
<evidence type="ECO:0000313" key="8">
    <source>
        <dbReference type="EMBL" id="TKA30842.1"/>
    </source>
</evidence>
<feature type="compositionally biased region" description="Low complexity" evidence="7">
    <location>
        <begin position="596"/>
        <end position="605"/>
    </location>
</feature>
<dbReference type="GO" id="GO:0005674">
    <property type="term" value="C:transcription factor TFIIF complex"/>
    <property type="evidence" value="ECO:0007669"/>
    <property type="project" value="TreeGrafter"/>
</dbReference>
<dbReference type="OrthoDB" id="76676at2759"/>
<evidence type="ECO:0000256" key="4">
    <source>
        <dbReference type="ARBA" id="ARBA00023125"/>
    </source>
</evidence>
<feature type="compositionally biased region" description="Basic residues" evidence="7">
    <location>
        <begin position="423"/>
        <end position="435"/>
    </location>
</feature>
<feature type="compositionally biased region" description="Acidic residues" evidence="7">
    <location>
        <begin position="350"/>
        <end position="378"/>
    </location>
</feature>
<feature type="region of interest" description="Disordered" evidence="7">
    <location>
        <begin position="1"/>
        <end position="88"/>
    </location>
</feature>
<gene>
    <name evidence="8" type="ORF">B0A54_15763</name>
</gene>
<feature type="compositionally biased region" description="Polar residues" evidence="7">
    <location>
        <begin position="483"/>
        <end position="497"/>
    </location>
</feature>
<feature type="compositionally biased region" description="Basic and acidic residues" evidence="7">
    <location>
        <begin position="408"/>
        <end position="422"/>
    </location>
</feature>
<keyword evidence="3" id="KW-0805">Transcription regulation</keyword>
<feature type="compositionally biased region" description="Basic and acidic residues" evidence="7">
    <location>
        <begin position="467"/>
        <end position="476"/>
    </location>
</feature>
<dbReference type="EMBL" id="NAJP01000100">
    <property type="protein sequence ID" value="TKA30842.1"/>
    <property type="molecule type" value="Genomic_DNA"/>
</dbReference>
<feature type="compositionally biased region" description="Basic and acidic residues" evidence="7">
    <location>
        <begin position="155"/>
        <end position="176"/>
    </location>
</feature>
<evidence type="ECO:0000256" key="3">
    <source>
        <dbReference type="ARBA" id="ARBA00023015"/>
    </source>
</evidence>
<proteinExistence type="inferred from homology"/>
<evidence type="ECO:0000256" key="1">
    <source>
        <dbReference type="ARBA" id="ARBA00004123"/>
    </source>
</evidence>
<comment type="similarity">
    <text evidence="2">Belongs to the TFIIF alpha subunit family.</text>
</comment>
<reference evidence="8 9" key="1">
    <citation type="submission" date="2017-03" db="EMBL/GenBank/DDBJ databases">
        <title>Genomes of endolithic fungi from Antarctica.</title>
        <authorList>
            <person name="Coleine C."/>
            <person name="Masonjones S."/>
            <person name="Stajich J.E."/>
        </authorList>
    </citation>
    <scope>NUCLEOTIDE SEQUENCE [LARGE SCALE GENOMIC DNA]</scope>
    <source>
        <strain evidence="8 9">CCFEE 5311</strain>
    </source>
</reference>
<feature type="compositionally biased region" description="Basic and acidic residues" evidence="7">
    <location>
        <begin position="499"/>
        <end position="510"/>
    </location>
</feature>
<dbReference type="InterPro" id="IPR008851">
    <property type="entry name" value="TFIIF-alpha"/>
</dbReference>
<evidence type="ECO:0000256" key="7">
    <source>
        <dbReference type="SAM" id="MobiDB-lite"/>
    </source>
</evidence>
<evidence type="ECO:0000256" key="2">
    <source>
        <dbReference type="ARBA" id="ARBA00005249"/>
    </source>
</evidence>
<dbReference type="GO" id="GO:0032968">
    <property type="term" value="P:positive regulation of transcription elongation by RNA polymerase II"/>
    <property type="evidence" value="ECO:0007669"/>
    <property type="project" value="InterPro"/>
</dbReference>
<feature type="region of interest" description="Disordered" evidence="7">
    <location>
        <begin position="310"/>
        <end position="605"/>
    </location>
</feature>
<keyword evidence="6" id="KW-0539">Nucleus</keyword>
<sequence>MSTSPAKAPLGQPPAGNARAPQPRKKTATSIFNPKKKQIKKPLPANTNGASGQTIQSAVRPHPPPVTASKPPPSPPAEDDPSTYQEYPIVIEKSALMRGLHYHGFRMQSRVNDQGKLQHVDPYNESEFVRPVRLYRRRPQDKPELLEQAAAVPGENDKEREQREIKRAERQAEREANQALIAPTGDAGKKPQQKKKPQKKVEDVYYDESNPKFQARSQLRYEEARPWHLEDFDNKNRWVGSYEEPLAKKHVMFEVSSSGFNLVPIEKWYRMVRTDKVKALDDRQIEKMMDSKHKAPRWFRSDKEVETAARQAAISAKREEHAQGRRAKRETDDDDAPAYVKQEEYRADVDEIDFEYDDEFQDDDEGHIFADQDEDDAKDIEKKIREEMRGANLPDAGVKGADEQDWVNEEKEQRNAADDERRRQKKLKKQLKRKELRVEYESDSDDGHEYMESSESDSEEEREEQEEERKKDEAEKAAAASNGDKSGTSSKGNNTPSGRPEKNALKREAEVSDLSGNELSRKKARPNGSATGPSGARQLSPDAARRIPSGYGSGSDTDTSRAGRPKLTRPKNSPPGSPNADRTPQNGSRRGSPTGSRAHSPARPSAATALTFPGLEEVKAAIPKEGVAVGDLVKVFKTRLAGRTTEFIALVKQAGRQEPATKRITRGRIAAAASPAFPVLEEVKAAIPTEGVAFGDLVGAFWARLAGRTTEFIALVKQAGRQEPTTRRVVPKDQRSHPGHEDIEVLAERAAAGVLTFPVLQEVKAAIPTEGVTVADLIEVFKTRLEDRTTEFIALVQQAGRQDGMTGKIVPKVQRSYRRYDNMQELAGDLAARRYRDGFYWVLLAAIESSMRV</sequence>
<evidence type="ECO:0000256" key="6">
    <source>
        <dbReference type="ARBA" id="ARBA00023242"/>
    </source>
</evidence>
<keyword evidence="4" id="KW-0238">DNA-binding</keyword>
<name>A0A4U0U871_9PEZI</name>
<dbReference type="InterPro" id="IPR011039">
    <property type="entry name" value="TFIIF_interaction"/>
</dbReference>
<dbReference type="STRING" id="329885.A0A4U0U871"/>
<feature type="compositionally biased region" description="Basic and acidic residues" evidence="7">
    <location>
        <begin position="436"/>
        <end position="451"/>
    </location>
</feature>
<dbReference type="SUPFAM" id="SSF50916">
    <property type="entry name" value="Rap30/74 interaction domains"/>
    <property type="match status" value="1"/>
</dbReference>
<accession>A0A4U0U871</accession>
<dbReference type="PANTHER" id="PTHR13011:SF0">
    <property type="entry name" value="GENERAL TRANSCRIPTION FACTOR IIF SUBUNIT 1"/>
    <property type="match status" value="1"/>
</dbReference>
<feature type="compositionally biased region" description="Polar residues" evidence="7">
    <location>
        <begin position="580"/>
        <end position="595"/>
    </location>
</feature>
<evidence type="ECO:0000256" key="5">
    <source>
        <dbReference type="ARBA" id="ARBA00023163"/>
    </source>
</evidence>